<evidence type="ECO:0000313" key="3">
    <source>
        <dbReference type="Proteomes" id="UP000054776"/>
    </source>
</evidence>
<protein>
    <submittedName>
        <fullName evidence="2">Uncharacterized protein</fullName>
    </submittedName>
</protein>
<keyword evidence="1" id="KW-0812">Transmembrane</keyword>
<keyword evidence="1" id="KW-0472">Membrane</keyword>
<evidence type="ECO:0000256" key="1">
    <source>
        <dbReference type="SAM" id="Phobius"/>
    </source>
</evidence>
<reference evidence="2 3" key="1">
    <citation type="submission" date="2015-01" db="EMBL/GenBank/DDBJ databases">
        <title>Evolution of Trichinella species and genotypes.</title>
        <authorList>
            <person name="Korhonen P.K."/>
            <person name="Edoardo P."/>
            <person name="Giuseppe L.R."/>
            <person name="Gasser R.B."/>
        </authorList>
    </citation>
    <scope>NUCLEOTIDE SEQUENCE [LARGE SCALE GENOMIC DNA]</scope>
    <source>
        <strain evidence="2">ISS3</strain>
    </source>
</reference>
<keyword evidence="1" id="KW-1133">Transmembrane helix</keyword>
<dbReference type="EMBL" id="JYDH01000017">
    <property type="protein sequence ID" value="KRY39711.1"/>
    <property type="molecule type" value="Genomic_DNA"/>
</dbReference>
<name>A0A0V1BRY9_TRISP</name>
<feature type="transmembrane region" description="Helical" evidence="1">
    <location>
        <begin position="20"/>
        <end position="42"/>
    </location>
</feature>
<organism evidence="2 3">
    <name type="scientific">Trichinella spiralis</name>
    <name type="common">Trichina worm</name>
    <dbReference type="NCBI Taxonomy" id="6334"/>
    <lineage>
        <taxon>Eukaryota</taxon>
        <taxon>Metazoa</taxon>
        <taxon>Ecdysozoa</taxon>
        <taxon>Nematoda</taxon>
        <taxon>Enoplea</taxon>
        <taxon>Dorylaimia</taxon>
        <taxon>Trichinellida</taxon>
        <taxon>Trichinellidae</taxon>
        <taxon>Trichinella</taxon>
    </lineage>
</organism>
<sequence length="121" mass="14140">MPHIKIVFKNKSIRLTQTQVRVEVFLMLLCSFSYQMLITLAVSKADCILKADNSSYTLKVTDHRDLQIVVIIYLHDYQGIGKLIAFDTPIFLSIISGYVNKIYRMHYWQFDWNLTGYSVLL</sequence>
<dbReference type="InParanoid" id="A0A0V1BRY9"/>
<keyword evidence="3" id="KW-1185">Reference proteome</keyword>
<accession>A0A0V1BRY9</accession>
<gene>
    <name evidence="2" type="ORF">T01_2653</name>
</gene>
<dbReference type="Proteomes" id="UP000054776">
    <property type="component" value="Unassembled WGS sequence"/>
</dbReference>
<proteinExistence type="predicted"/>
<comment type="caution">
    <text evidence="2">The sequence shown here is derived from an EMBL/GenBank/DDBJ whole genome shotgun (WGS) entry which is preliminary data.</text>
</comment>
<dbReference type="AlphaFoldDB" id="A0A0V1BRY9"/>
<evidence type="ECO:0000313" key="2">
    <source>
        <dbReference type="EMBL" id="KRY39711.1"/>
    </source>
</evidence>